<evidence type="ECO:0000256" key="1">
    <source>
        <dbReference type="SAM" id="Phobius"/>
    </source>
</evidence>
<name>A0A0C5VM63_9GAMM</name>
<dbReference type="InterPro" id="IPR052966">
    <property type="entry name" value="Beta-lactamase_Reg"/>
</dbReference>
<dbReference type="GO" id="GO:0046677">
    <property type="term" value="P:response to antibiotic"/>
    <property type="evidence" value="ECO:0007669"/>
    <property type="project" value="TreeGrafter"/>
</dbReference>
<dbReference type="PANTHER" id="PTHR38684:SF1">
    <property type="entry name" value="PROTEIN AMPE"/>
    <property type="match status" value="1"/>
</dbReference>
<dbReference type="HOGENOM" id="CLU_054212_2_0_6"/>
<feature type="transmembrane region" description="Helical" evidence="1">
    <location>
        <begin position="67"/>
        <end position="83"/>
    </location>
</feature>
<organism evidence="2 3">
    <name type="scientific">Gynuella sunshinyii YC6258</name>
    <dbReference type="NCBI Taxonomy" id="1445510"/>
    <lineage>
        <taxon>Bacteria</taxon>
        <taxon>Pseudomonadati</taxon>
        <taxon>Pseudomonadota</taxon>
        <taxon>Gammaproteobacteria</taxon>
        <taxon>Oceanospirillales</taxon>
        <taxon>Saccharospirillaceae</taxon>
        <taxon>Gynuella</taxon>
    </lineage>
</organism>
<accession>A0A0C5VM63</accession>
<evidence type="ECO:0000313" key="2">
    <source>
        <dbReference type="EMBL" id="AJQ94448.1"/>
    </source>
</evidence>
<feature type="transmembrane region" description="Helical" evidence="1">
    <location>
        <begin position="41"/>
        <end position="60"/>
    </location>
</feature>
<evidence type="ECO:0000313" key="3">
    <source>
        <dbReference type="Proteomes" id="UP000032266"/>
    </source>
</evidence>
<dbReference type="Pfam" id="PF17113">
    <property type="entry name" value="AmpE"/>
    <property type="match status" value="1"/>
</dbReference>
<dbReference type="AlphaFoldDB" id="A0A0C5VM63"/>
<reference evidence="2 3" key="1">
    <citation type="submission" date="2014-01" db="EMBL/GenBank/DDBJ databases">
        <title>Full genme sequencing of cellulolytic bacterium Gynuella sunshinyii YC6258T gen. nov., sp. nov.</title>
        <authorList>
            <person name="Khan H."/>
            <person name="Chung E.J."/>
            <person name="Chung Y.R."/>
        </authorList>
    </citation>
    <scope>NUCLEOTIDE SEQUENCE [LARGE SCALE GENOMIC DNA]</scope>
    <source>
        <strain evidence="2 3">YC6258</strain>
    </source>
</reference>
<keyword evidence="1" id="KW-1133">Transmembrane helix</keyword>
<keyword evidence="1" id="KW-0812">Transmembrane</keyword>
<dbReference type="RefSeq" id="WP_044616974.1">
    <property type="nucleotide sequence ID" value="NZ_CP007142.1"/>
</dbReference>
<keyword evidence="3" id="KW-1185">Reference proteome</keyword>
<gene>
    <name evidence="2" type="ORF">YC6258_02410</name>
</gene>
<dbReference type="InterPro" id="IPR031347">
    <property type="entry name" value="AmpE"/>
</dbReference>
<dbReference type="Proteomes" id="UP000032266">
    <property type="component" value="Chromosome"/>
</dbReference>
<sequence length="282" mass="33031">MNILTIILVLAFQKFFGSTTLEQPDQWIRHWQEWWNKHISNPAVVLVLTIFVPPVVLFLLLQWLDSWLITLFVDVLVLLYVMGRGHMRETLEACCEFNMQEDHSVIVRHSIKCFDADLNPHESDLNTIFRQVRAALVDVTFYRFFAVLLWYMFFGAAGALMVRLVLVFPEDSHNRVLLNGIKGAVFWVPARVHSFFIALMGDFPATFPMVWRDTKKMDFSSDASVYDYVLTAMHEDPDHDREIDWSAKTDIERKQRLKATLNLIERTRIAWLILAACWFLVF</sequence>
<keyword evidence="1" id="KW-0472">Membrane</keyword>
<protein>
    <submittedName>
        <fullName evidence="2">Membrane protein required for beta-lactamase induction</fullName>
    </submittedName>
</protein>
<dbReference type="STRING" id="1445510.YC6258_02410"/>
<dbReference type="GO" id="GO:0005886">
    <property type="term" value="C:plasma membrane"/>
    <property type="evidence" value="ECO:0007669"/>
    <property type="project" value="TreeGrafter"/>
</dbReference>
<dbReference type="KEGG" id="gsn:YC6258_02410"/>
<dbReference type="EMBL" id="CP007142">
    <property type="protein sequence ID" value="AJQ94448.1"/>
    <property type="molecule type" value="Genomic_DNA"/>
</dbReference>
<feature type="transmembrane region" description="Helical" evidence="1">
    <location>
        <begin position="141"/>
        <end position="166"/>
    </location>
</feature>
<dbReference type="PANTHER" id="PTHR38684">
    <property type="entry name" value="PROTEIN AMPE"/>
    <property type="match status" value="1"/>
</dbReference>
<dbReference type="OrthoDB" id="9811967at2"/>
<proteinExistence type="predicted"/>